<dbReference type="AlphaFoldDB" id="A0A4R2PIK4"/>
<evidence type="ECO:0000256" key="1">
    <source>
        <dbReference type="SAM" id="MobiDB-lite"/>
    </source>
</evidence>
<dbReference type="Pfam" id="PF03967">
    <property type="entry name" value="PRCH"/>
    <property type="match status" value="1"/>
</dbReference>
<feature type="compositionally biased region" description="Pro residues" evidence="1">
    <location>
        <begin position="186"/>
        <end position="200"/>
    </location>
</feature>
<dbReference type="RefSeq" id="WP_132708220.1">
    <property type="nucleotide sequence ID" value="NZ_JACIGF010000004.1"/>
</dbReference>
<dbReference type="InterPro" id="IPR005652">
    <property type="entry name" value="Photo_RC_H"/>
</dbReference>
<keyword evidence="2" id="KW-1133">Transmembrane helix</keyword>
<dbReference type="InParanoid" id="A0A4R2PIK4"/>
<dbReference type="SUPFAM" id="SSF50346">
    <property type="entry name" value="PRC-barrel domain"/>
    <property type="match status" value="2"/>
</dbReference>
<dbReference type="InterPro" id="IPR037097">
    <property type="entry name" value="Photo_RC_H_N_sf"/>
</dbReference>
<dbReference type="Gene3D" id="4.10.540.10">
    <property type="entry name" value="Photosynthetic reaction centre, H subunit, N-terminal domain"/>
    <property type="match status" value="1"/>
</dbReference>
<keyword evidence="2" id="KW-0472">Membrane</keyword>
<name>A0A4R2PIK4_RHOSA</name>
<reference evidence="7" key="2">
    <citation type="journal article" date="2025" name="Biochemistry">
        <title>Structure and Biochemistry of the LH1-RC Photocomplex from the Halophilic Purple Bacterium, &amp;lt;i&amp;gt;Rhodothalassium salexigens&amp;lt;/i&amp;gt;.</title>
        <authorList>
            <person name="Tani K."/>
            <person name="Kanno R."/>
            <person name="Inami M."/>
            <person name="Ooya T."/>
            <person name="Matsushita R."/>
            <person name="Inada K."/>
            <person name="Takenaka S."/>
            <person name="Takaichi S."/>
            <person name="Purba E.R."/>
            <person name="Hall M."/>
            <person name="Mochizuki T."/>
            <person name="Yu L.J."/>
            <person name="Mizoguchi A."/>
            <person name="Humbel B.M."/>
            <person name="Madigan M.T."/>
            <person name="Kimura Y."/>
            <person name="Wang-Otomo Z.Y."/>
        </authorList>
    </citation>
    <scope>STRUCTURE BY ELECTRON MICROSCOPY (2.30 ANGSTROMS)</scope>
</reference>
<organism evidence="5 6">
    <name type="scientific">Rhodothalassium salexigens DSM 2132</name>
    <dbReference type="NCBI Taxonomy" id="1188247"/>
    <lineage>
        <taxon>Bacteria</taxon>
        <taxon>Pseudomonadati</taxon>
        <taxon>Pseudomonadota</taxon>
        <taxon>Alphaproteobacteria</taxon>
        <taxon>Rhodothalassiales</taxon>
        <taxon>Rhodothalassiaceae</taxon>
        <taxon>Rhodothalassium</taxon>
    </lineage>
</organism>
<dbReference type="GO" id="GO:0030077">
    <property type="term" value="C:plasma membrane light-harvesting complex"/>
    <property type="evidence" value="ECO:0007669"/>
    <property type="project" value="InterPro"/>
</dbReference>
<dbReference type="OrthoDB" id="8557487at2"/>
<evidence type="ECO:0000259" key="4">
    <source>
        <dbReference type="Pfam" id="PF05239"/>
    </source>
</evidence>
<evidence type="ECO:0000313" key="6">
    <source>
        <dbReference type="Proteomes" id="UP000295399"/>
    </source>
</evidence>
<dbReference type="EMDB" id="EMD-63714"/>
<feature type="region of interest" description="Disordered" evidence="1">
    <location>
        <begin position="185"/>
        <end position="241"/>
    </location>
</feature>
<feature type="transmembrane region" description="Helical" evidence="2">
    <location>
        <begin position="12"/>
        <end position="31"/>
    </location>
</feature>
<dbReference type="SUPFAM" id="SSF81490">
    <property type="entry name" value="Photosystem II reaction centre subunit H, transmembrane region"/>
    <property type="match status" value="1"/>
</dbReference>
<dbReference type="InterPro" id="IPR014747">
    <property type="entry name" value="Bac_photo_RC_H_C"/>
</dbReference>
<dbReference type="Gene3D" id="3.90.50.10">
    <property type="entry name" value="Photosynthetic Reaction Center, subunit H, domain 2"/>
    <property type="match status" value="2"/>
</dbReference>
<sequence length="324" mass="35200">METGALTGYMDVAQVTLYVFWLFFAGLIFYLRREDRREGYPLEKDDGTPEDIGLVWFPKPKEFTLPHGRGTATAGRKDQRKEPIEKVYAWEGSPFEATGNPLLDGVGPATWAERDDHPDLTLEGVNKVVPLRADPDYYPCDGDDDPRGMTVYGADGKAAGTVGDLWIDKADLIVRYLEVELADQPKPAPAPAPKPTPAPTPVATASEGVAKPEDEDQTVAAAPKPAPAPAPAPAPTPKLAKKKTVMVPREFMRVKGPNTFFNKLIGLPSTQPGIYVSALNAEDFKNIPQIKGNDQITALEEEKITAYFGGGRLYSTKEHAGPAL</sequence>
<dbReference type="Proteomes" id="UP000295399">
    <property type="component" value="Unassembled WGS sequence"/>
</dbReference>
<protein>
    <submittedName>
        <fullName evidence="5">Photosynthetic reaction center subunit H</fullName>
    </submittedName>
</protein>
<dbReference type="InterPro" id="IPR027275">
    <property type="entry name" value="PRC-brl_dom"/>
</dbReference>
<keyword evidence="7" id="KW-0002">3D-structure</keyword>
<dbReference type="NCBIfam" id="TIGR01150">
    <property type="entry name" value="puhA"/>
    <property type="match status" value="1"/>
</dbReference>
<dbReference type="InterPro" id="IPR015810">
    <property type="entry name" value="Photo_RC_H_N"/>
</dbReference>
<evidence type="ECO:0000256" key="2">
    <source>
        <dbReference type="SAM" id="Phobius"/>
    </source>
</evidence>
<keyword evidence="6" id="KW-1185">Reference proteome</keyword>
<comment type="caution">
    <text evidence="5">The sequence shown here is derived from an EMBL/GenBank/DDBJ whole genome shotgun (WGS) entry which is preliminary data.</text>
</comment>
<dbReference type="EMBL" id="SLXO01000004">
    <property type="protein sequence ID" value="TCP35322.1"/>
    <property type="molecule type" value="Genomic_DNA"/>
</dbReference>
<feature type="domain" description="PRC-barrel" evidence="4">
    <location>
        <begin position="143"/>
        <end position="183"/>
    </location>
</feature>
<keyword evidence="2" id="KW-0812">Transmembrane</keyword>
<reference evidence="5 6" key="1">
    <citation type="submission" date="2019-03" db="EMBL/GenBank/DDBJ databases">
        <title>Genomic Encyclopedia of Type Strains, Phase IV (KMG-IV): sequencing the most valuable type-strain genomes for metagenomic binning, comparative biology and taxonomic classification.</title>
        <authorList>
            <person name="Goeker M."/>
        </authorList>
    </citation>
    <scope>NUCLEOTIDE SEQUENCE [LARGE SCALE GENOMIC DNA]</scope>
    <source>
        <strain evidence="5 6">DSM 2132</strain>
    </source>
</reference>
<dbReference type="PDB" id="9M8M">
    <property type="method" value="EM"/>
    <property type="resolution" value="2.30 A"/>
    <property type="chains" value="H=1-324"/>
</dbReference>
<gene>
    <name evidence="5" type="ORF">EV659_104173</name>
</gene>
<evidence type="ECO:0007829" key="7">
    <source>
        <dbReference type="PDB" id="9M8M"/>
    </source>
</evidence>
<proteinExistence type="evidence at protein level"/>
<feature type="domain" description="Photosynthetic reaction centre H subunit N-terminal" evidence="3">
    <location>
        <begin position="5"/>
        <end position="132"/>
    </location>
</feature>
<feature type="compositionally biased region" description="Pro residues" evidence="1">
    <location>
        <begin position="224"/>
        <end position="236"/>
    </location>
</feature>
<evidence type="ECO:0000313" key="5">
    <source>
        <dbReference type="EMBL" id="TCP35322.1"/>
    </source>
</evidence>
<dbReference type="Pfam" id="PF05239">
    <property type="entry name" value="PRC"/>
    <property type="match status" value="1"/>
</dbReference>
<dbReference type="GO" id="GO:0019684">
    <property type="term" value="P:photosynthesis, light reaction"/>
    <property type="evidence" value="ECO:0007669"/>
    <property type="project" value="InterPro"/>
</dbReference>
<dbReference type="InterPro" id="IPR011033">
    <property type="entry name" value="PRC_barrel-like_sf"/>
</dbReference>
<accession>A0A4R2PIK4</accession>
<evidence type="ECO:0000259" key="3">
    <source>
        <dbReference type="Pfam" id="PF03967"/>
    </source>
</evidence>